<organism evidence="2 3">
    <name type="scientific">Bos mutus grunniens</name>
    <name type="common">Wild yak</name>
    <name type="synonym">Bos grunniens</name>
    <dbReference type="NCBI Taxonomy" id="30521"/>
    <lineage>
        <taxon>Eukaryota</taxon>
        <taxon>Metazoa</taxon>
        <taxon>Chordata</taxon>
        <taxon>Craniata</taxon>
        <taxon>Vertebrata</taxon>
        <taxon>Euteleostomi</taxon>
        <taxon>Mammalia</taxon>
        <taxon>Eutheria</taxon>
        <taxon>Laurasiatheria</taxon>
        <taxon>Artiodactyla</taxon>
        <taxon>Ruminantia</taxon>
        <taxon>Pecora</taxon>
        <taxon>Bovidae</taxon>
        <taxon>Bovinae</taxon>
        <taxon>Bos</taxon>
    </lineage>
</organism>
<accession>A0A8B9X4J6</accession>
<evidence type="ECO:0000313" key="3">
    <source>
        <dbReference type="Proteomes" id="UP000694520"/>
    </source>
</evidence>
<dbReference type="GeneTree" id="ENSGT00390000016400"/>
<dbReference type="AlphaFoldDB" id="A0A8B9X4J6"/>
<protein>
    <recommendedName>
        <fullName evidence="4">Protein SLX4IP</fullName>
    </recommendedName>
</protein>
<evidence type="ECO:0000256" key="1">
    <source>
        <dbReference type="SAM" id="MobiDB-lite"/>
    </source>
</evidence>
<dbReference type="Proteomes" id="UP000694520">
    <property type="component" value="Chromosome 12"/>
</dbReference>
<dbReference type="PANTHER" id="PTHR28557:SF1">
    <property type="entry name" value="PROTEIN SLX4IP"/>
    <property type="match status" value="1"/>
</dbReference>
<feature type="region of interest" description="Disordered" evidence="1">
    <location>
        <begin position="1"/>
        <end position="42"/>
    </location>
</feature>
<reference evidence="2" key="2">
    <citation type="submission" date="2025-05" db="UniProtKB">
        <authorList>
            <consortium name="Ensembl"/>
        </authorList>
    </citation>
    <scope>IDENTIFICATION</scope>
</reference>
<dbReference type="InterPro" id="IPR031479">
    <property type="entry name" value="SLX4IP"/>
</dbReference>
<dbReference type="Ensembl" id="ENSBGRT00000019014.1">
    <property type="protein sequence ID" value="ENSBGRP00000016445.1"/>
    <property type="gene ID" value="ENSBGRG00000010280.1"/>
</dbReference>
<dbReference type="Ensembl" id="ENSBGRT00000018981.1">
    <property type="protein sequence ID" value="ENSBGRP00000016415.1"/>
    <property type="gene ID" value="ENSBGRG00000010280.1"/>
</dbReference>
<proteinExistence type="predicted"/>
<evidence type="ECO:0008006" key="4">
    <source>
        <dbReference type="Google" id="ProtNLM"/>
    </source>
</evidence>
<feature type="compositionally biased region" description="Polar residues" evidence="1">
    <location>
        <begin position="236"/>
        <end position="256"/>
    </location>
</feature>
<feature type="region of interest" description="Disordered" evidence="1">
    <location>
        <begin position="231"/>
        <end position="289"/>
    </location>
</feature>
<dbReference type="Pfam" id="PF15744">
    <property type="entry name" value="UPF0492"/>
    <property type="match status" value="1"/>
</dbReference>
<keyword evidence="3" id="KW-1185">Reference proteome</keyword>
<name>A0A8B9X4J6_BOSMU</name>
<sequence length="371" mass="40766">MGGPFMEQPLHAEASTGNITDLEEDGVNPSEKFQRSGHTPSGMCRGPLSTGALLLWQQRARAQEPRETCGNFAVLVDLHVLPQGSSKDTSWFSEQKKEEVCLLLKETIDSRVKEYLQVRKQHRPSDTEFTRSNPLSLKGYGFNITAYFLKRGIRLRCLRGSPRTELQVFPDRFVVCVSQLAFSRDLSASQSEDLQPGRALHRASGDRTGCVEQLLPSGAEPRRNILREIVNRTETKSSTMSGSRSNRTSVGASSHSVAAEGAWRRRGLPASSSPPAMGQAEDDRKASETHQGLPALKLEKGHQAWPGAAETSSQGAVADRLLSRSLVCGCESAFPVQSRVLEGPEHRRNAGSATLREMPTTTREFLLEVID</sequence>
<evidence type="ECO:0000313" key="2">
    <source>
        <dbReference type="Ensembl" id="ENSBGRP00000016445.1"/>
    </source>
</evidence>
<dbReference type="PANTHER" id="PTHR28557">
    <property type="entry name" value="PROTEIN SLX4IP"/>
    <property type="match status" value="1"/>
</dbReference>
<reference evidence="2" key="1">
    <citation type="submission" date="2019-05" db="EMBL/GenBank/DDBJ databases">
        <authorList>
            <person name="Zhang S."/>
            <person name="Liu J."/>
        </authorList>
    </citation>
    <scope>NUCLEOTIDE SEQUENCE [LARGE SCALE GENOMIC DNA]</scope>
</reference>